<dbReference type="InterPro" id="IPR016181">
    <property type="entry name" value="Acyl_CoA_acyltransferase"/>
</dbReference>
<keyword evidence="1 4" id="KW-0808">Transferase</keyword>
<dbReference type="PANTHER" id="PTHR43420:SF31">
    <property type="entry name" value="ACETYLTRANSFERASE"/>
    <property type="match status" value="1"/>
</dbReference>
<keyword evidence="5" id="KW-1185">Reference proteome</keyword>
<evidence type="ECO:0000256" key="2">
    <source>
        <dbReference type="ARBA" id="ARBA00023315"/>
    </source>
</evidence>
<dbReference type="Gene3D" id="3.40.630.30">
    <property type="match status" value="1"/>
</dbReference>
<dbReference type="GO" id="GO:0016747">
    <property type="term" value="F:acyltransferase activity, transferring groups other than amino-acyl groups"/>
    <property type="evidence" value="ECO:0007669"/>
    <property type="project" value="InterPro"/>
</dbReference>
<dbReference type="PROSITE" id="PS51186">
    <property type="entry name" value="GNAT"/>
    <property type="match status" value="1"/>
</dbReference>
<evidence type="ECO:0000259" key="3">
    <source>
        <dbReference type="PROSITE" id="PS51186"/>
    </source>
</evidence>
<keyword evidence="2" id="KW-0012">Acyltransferase</keyword>
<reference evidence="4 5" key="1">
    <citation type="submission" date="2018-06" db="EMBL/GenBank/DDBJ databases">
        <authorList>
            <consortium name="Pathogen Informatics"/>
            <person name="Doyle S."/>
        </authorList>
    </citation>
    <scope>NUCLEOTIDE SEQUENCE [LARGE SCALE GENOMIC DNA]</scope>
    <source>
        <strain evidence="4 5">NCTC4824</strain>
    </source>
</reference>
<proteinExistence type="predicted"/>
<dbReference type="Proteomes" id="UP000249134">
    <property type="component" value="Chromosome 1"/>
</dbReference>
<organism evidence="4 5">
    <name type="scientific">Lederbergia lenta</name>
    <name type="common">Bacillus lentus</name>
    <dbReference type="NCBI Taxonomy" id="1467"/>
    <lineage>
        <taxon>Bacteria</taxon>
        <taxon>Bacillati</taxon>
        <taxon>Bacillota</taxon>
        <taxon>Bacilli</taxon>
        <taxon>Bacillales</taxon>
        <taxon>Bacillaceae</taxon>
        <taxon>Lederbergia</taxon>
    </lineage>
</organism>
<name>A0A2X4VSK6_LEDLE</name>
<evidence type="ECO:0000313" key="5">
    <source>
        <dbReference type="Proteomes" id="UP000249134"/>
    </source>
</evidence>
<protein>
    <submittedName>
        <fullName evidence="4">GCN5-like N-acetyltransferase</fullName>
    </submittedName>
</protein>
<dbReference type="EMBL" id="LS483476">
    <property type="protein sequence ID" value="SQI53741.1"/>
    <property type="molecule type" value="Genomic_DNA"/>
</dbReference>
<evidence type="ECO:0000256" key="1">
    <source>
        <dbReference type="ARBA" id="ARBA00022679"/>
    </source>
</evidence>
<evidence type="ECO:0000313" key="4">
    <source>
        <dbReference type="EMBL" id="SQI53741.1"/>
    </source>
</evidence>
<dbReference type="KEGG" id="blen:NCTC4824_01078"/>
<dbReference type="RefSeq" id="WP_066136117.1">
    <property type="nucleotide sequence ID" value="NZ_CBCSGM010000001.1"/>
</dbReference>
<accession>A0A2X4VSK6</accession>
<sequence>MKNVKLISHYLHNDVYRKSFNQLSIDVFNLDFEPWYEAGFFNNRYIPHSFLLDGKIIANVSVSFLDLIINHQPKKAVQIGTVMTDKRFRNKGLSKLLMEHVIAEYEDQYDFLYLFANDKVLQFYPKFGFKRIAEKHYALDAKEVVNQVAKASILNPNRPNDRKIISRLMENRKPVSNMLGVVNDKWPLSASTLDPYCDYLERYFFADGDVLVLADREHGVLNIYDIISQHAINLDDIVEKMVSNQDNRIEFHFIPELIKYKVTTTTAFWEDDTLFVRSKYPFNVEVLFPLTSHT</sequence>
<dbReference type="PANTHER" id="PTHR43420">
    <property type="entry name" value="ACETYLTRANSFERASE"/>
    <property type="match status" value="1"/>
</dbReference>
<dbReference type="CDD" id="cd04301">
    <property type="entry name" value="NAT_SF"/>
    <property type="match status" value="1"/>
</dbReference>
<dbReference type="STRING" id="1348624.GCA_001591545_00174"/>
<dbReference type="Pfam" id="PF00583">
    <property type="entry name" value="Acetyltransf_1"/>
    <property type="match status" value="1"/>
</dbReference>
<dbReference type="InterPro" id="IPR000182">
    <property type="entry name" value="GNAT_dom"/>
</dbReference>
<dbReference type="AlphaFoldDB" id="A0A2X4VSK6"/>
<feature type="domain" description="N-acetyltransferase" evidence="3">
    <location>
        <begin position="1"/>
        <end position="151"/>
    </location>
</feature>
<dbReference type="SUPFAM" id="SSF55729">
    <property type="entry name" value="Acyl-CoA N-acyltransferases (Nat)"/>
    <property type="match status" value="1"/>
</dbReference>
<gene>
    <name evidence="4" type="ORF">NCTC4824_01078</name>
</gene>
<dbReference type="InterPro" id="IPR050680">
    <property type="entry name" value="YpeA/RimI_acetyltransf"/>
</dbReference>